<gene>
    <name evidence="1" type="ordered locus">Dsui_3435</name>
</gene>
<evidence type="ECO:0000313" key="2">
    <source>
        <dbReference type="Proteomes" id="UP000005633"/>
    </source>
</evidence>
<proteinExistence type="predicted"/>
<sequence length="284" mass="33451">MKQIGFDKQFTLLAQEAHLTKNMILSGFDLLLKANFFQDKDGYFYSSFFNISIGMERLLKLAVVTHYMLTNNYSTPTIVQLRNKFGHDVKTLYDECVRLMPEYHPLSTKQPTLDTEDQALIGFFTEYAKDSRYFNLNEVCEAKMNRSPLDKWLDIARSVYELHTPHQVRQKCAMDLLYSMDRQGPPNSFTYYLNESGHPMTVFDCLHRQYVVQKSAPLVIWRLVEVLRPIHLLLEAMAHKASEYEMSQGKPMMTIPHYEDFFYFLLADKAAIKRRRRWLDIFHG</sequence>
<dbReference type="AlphaFoldDB" id="G8QKM5"/>
<protein>
    <submittedName>
        <fullName evidence="1">Uncharacterized protein</fullName>
    </submittedName>
</protein>
<dbReference type="HOGENOM" id="CLU_084980_0_0_4"/>
<organism evidence="1 2">
    <name type="scientific">Azospira oryzae (strain ATCC BAA-33 / DSM 13638 / PS)</name>
    <name type="common">Dechlorosoma suillum</name>
    <dbReference type="NCBI Taxonomy" id="640081"/>
    <lineage>
        <taxon>Bacteria</taxon>
        <taxon>Pseudomonadati</taxon>
        <taxon>Pseudomonadota</taxon>
        <taxon>Betaproteobacteria</taxon>
        <taxon>Rhodocyclales</taxon>
        <taxon>Rhodocyclaceae</taxon>
        <taxon>Azospira</taxon>
    </lineage>
</organism>
<dbReference type="Proteomes" id="UP000005633">
    <property type="component" value="Chromosome"/>
</dbReference>
<reference evidence="1 2" key="1">
    <citation type="journal article" date="2012" name="J. Bacteriol.">
        <title>Complete genome sequence of the anaerobic perchlorate-reducing bacterium Azospira suillum strain PS.</title>
        <authorList>
            <person name="Byrne-Bailey K.G."/>
            <person name="Coates J.D."/>
        </authorList>
    </citation>
    <scope>NUCLEOTIDE SEQUENCE [LARGE SCALE GENOMIC DNA]</scope>
    <source>
        <strain evidence="2">ATCC BAA-33 / DSM 13638 / PS</strain>
    </source>
</reference>
<dbReference type="eggNOG" id="ENOG5032WD9">
    <property type="taxonomic scope" value="Bacteria"/>
</dbReference>
<accession>G8QKM5</accession>
<name>G8QKM5_AZOOP</name>
<evidence type="ECO:0000313" key="1">
    <source>
        <dbReference type="EMBL" id="AEV27764.1"/>
    </source>
</evidence>
<dbReference type="EMBL" id="CP003153">
    <property type="protein sequence ID" value="AEV27764.1"/>
    <property type="molecule type" value="Genomic_DNA"/>
</dbReference>
<dbReference type="KEGG" id="dsu:Dsui_3435"/>
<dbReference type="RefSeq" id="WP_014238443.1">
    <property type="nucleotide sequence ID" value="NC_016616.1"/>
</dbReference>
<dbReference type="OrthoDB" id="5918660at2"/>